<evidence type="ECO:0000313" key="1">
    <source>
        <dbReference type="EMBL" id="CAB4919582.1"/>
    </source>
</evidence>
<dbReference type="EMBL" id="CAFBNB010000016">
    <property type="protein sequence ID" value="CAB4919582.1"/>
    <property type="molecule type" value="Genomic_DNA"/>
</dbReference>
<proteinExistence type="predicted"/>
<organism evidence="1">
    <name type="scientific">freshwater metagenome</name>
    <dbReference type="NCBI Taxonomy" id="449393"/>
    <lineage>
        <taxon>unclassified sequences</taxon>
        <taxon>metagenomes</taxon>
        <taxon>ecological metagenomes</taxon>
    </lineage>
</organism>
<sequence length="85" mass="9319">MTAAGLTDGSGSIGWKWPLVKSSRRDTAAFARSSDLGVNTTRGRVSLLCTCQRRRWKNEAGVDGIATVMLSWAQSCRKRSTRAEE</sequence>
<protein>
    <submittedName>
        <fullName evidence="1">Unannotated protein</fullName>
    </submittedName>
</protein>
<dbReference type="AlphaFoldDB" id="A0A6J7HJ68"/>
<name>A0A6J7HJ68_9ZZZZ</name>
<gene>
    <name evidence="1" type="ORF">UFOPK3720_00146</name>
</gene>
<accession>A0A6J7HJ68</accession>
<reference evidence="1" key="1">
    <citation type="submission" date="2020-05" db="EMBL/GenBank/DDBJ databases">
        <authorList>
            <person name="Chiriac C."/>
            <person name="Salcher M."/>
            <person name="Ghai R."/>
            <person name="Kavagutti S V."/>
        </authorList>
    </citation>
    <scope>NUCLEOTIDE SEQUENCE</scope>
</reference>